<protein>
    <submittedName>
        <fullName evidence="3">Uncharacterized protein</fullName>
    </submittedName>
</protein>
<evidence type="ECO:0000256" key="1">
    <source>
        <dbReference type="SAM" id="MobiDB-lite"/>
    </source>
</evidence>
<name>A0A5B8MAV5_9MICO</name>
<dbReference type="OrthoDB" id="5054050at2"/>
<sequence>MVVAGAGYLVVAAAVAFIVLPLGLGLTGAALLLAQIAVLLAGAALTAYIAIVAQRSAAAQAALLATVRELGWSYTPDVSDRLWGGSIDEQIPRKRRRSTQYLDARGTALPFDSAVRTFTVGDGDGALTHTTRAVRIPLLAEAPRLVVRSRSGGGALTVLPRKPRRGSELRLEGNFSDVFQVSVPAGYERDALYLLTPDLMAILLDSASDLDMEIVDRTLHVYLAPENLTAPGRLERFITTIDVLHERFGRRTRLYRDENAPPLPPLAPRRAGDTLSEQARSLPTRGRVMPVVLGIAVPFVPLAIGIALANLL</sequence>
<feature type="transmembrane region" description="Helical" evidence="2">
    <location>
        <begin position="7"/>
        <end position="26"/>
    </location>
</feature>
<keyword evidence="4" id="KW-1185">Reference proteome</keyword>
<dbReference type="AlphaFoldDB" id="A0A5B8MAV5"/>
<organism evidence="3 4">
    <name type="scientific">Humibacter ginsenosidimutans</name>
    <dbReference type="NCBI Taxonomy" id="2599293"/>
    <lineage>
        <taxon>Bacteria</taxon>
        <taxon>Bacillati</taxon>
        <taxon>Actinomycetota</taxon>
        <taxon>Actinomycetes</taxon>
        <taxon>Micrococcales</taxon>
        <taxon>Microbacteriaceae</taxon>
        <taxon>Humibacter</taxon>
    </lineage>
</organism>
<gene>
    <name evidence="3" type="ORF">FPZ11_06805</name>
</gene>
<feature type="transmembrane region" description="Helical" evidence="2">
    <location>
        <begin position="32"/>
        <end position="53"/>
    </location>
</feature>
<reference evidence="3 4" key="1">
    <citation type="submission" date="2019-07" db="EMBL/GenBank/DDBJ databases">
        <title>Full genome sequence of Humibacter sp. WJ7-1.</title>
        <authorList>
            <person name="Im W.-T."/>
        </authorList>
    </citation>
    <scope>NUCLEOTIDE SEQUENCE [LARGE SCALE GENOMIC DNA]</scope>
    <source>
        <strain evidence="3 4">WJ7-1</strain>
    </source>
</reference>
<feature type="region of interest" description="Disordered" evidence="1">
    <location>
        <begin position="258"/>
        <end position="278"/>
    </location>
</feature>
<feature type="transmembrane region" description="Helical" evidence="2">
    <location>
        <begin position="288"/>
        <end position="309"/>
    </location>
</feature>
<dbReference type="EMBL" id="CP042305">
    <property type="protein sequence ID" value="QDZ16750.1"/>
    <property type="molecule type" value="Genomic_DNA"/>
</dbReference>
<dbReference type="Proteomes" id="UP000320216">
    <property type="component" value="Chromosome"/>
</dbReference>
<keyword evidence="2" id="KW-0472">Membrane</keyword>
<keyword evidence="2" id="KW-0812">Transmembrane</keyword>
<dbReference type="KEGG" id="huw:FPZ11_06805"/>
<proteinExistence type="predicted"/>
<evidence type="ECO:0000313" key="4">
    <source>
        <dbReference type="Proteomes" id="UP000320216"/>
    </source>
</evidence>
<accession>A0A5B8MAV5</accession>
<evidence type="ECO:0000313" key="3">
    <source>
        <dbReference type="EMBL" id="QDZ16750.1"/>
    </source>
</evidence>
<evidence type="ECO:0000256" key="2">
    <source>
        <dbReference type="SAM" id="Phobius"/>
    </source>
</evidence>
<keyword evidence="2" id="KW-1133">Transmembrane helix</keyword>